<dbReference type="RefSeq" id="WP_035085556.1">
    <property type="nucleotide sequence ID" value="NZ_JQGC01000017.1"/>
</dbReference>
<evidence type="ECO:0000259" key="1">
    <source>
        <dbReference type="Pfam" id="PF04545"/>
    </source>
</evidence>
<gene>
    <name evidence="2" type="ORF">JP75_18270</name>
</gene>
<evidence type="ECO:0000313" key="3">
    <source>
        <dbReference type="Proteomes" id="UP000028981"/>
    </source>
</evidence>
<keyword evidence="3" id="KW-1185">Reference proteome</keyword>
<organism evidence="2 3">
    <name type="scientific">Devosia riboflavina</name>
    <dbReference type="NCBI Taxonomy" id="46914"/>
    <lineage>
        <taxon>Bacteria</taxon>
        <taxon>Pseudomonadati</taxon>
        <taxon>Pseudomonadota</taxon>
        <taxon>Alphaproteobacteria</taxon>
        <taxon>Hyphomicrobiales</taxon>
        <taxon>Devosiaceae</taxon>
        <taxon>Devosia</taxon>
    </lineage>
</organism>
<sequence length="68" mass="8010">MTTGLVYPQSNQEDAMRRRQEIADQLLELMPREERVVQLRFGIGMVDELTLEQAGETFDTTRERIRQI</sequence>
<name>A0A087LZH9_9HYPH</name>
<dbReference type="Gene3D" id="1.10.10.10">
    <property type="entry name" value="Winged helix-like DNA-binding domain superfamily/Winged helix DNA-binding domain"/>
    <property type="match status" value="1"/>
</dbReference>
<accession>A0A087LZH9</accession>
<dbReference type="OrthoDB" id="7510615at2"/>
<dbReference type="Pfam" id="PF04545">
    <property type="entry name" value="Sigma70_r4"/>
    <property type="match status" value="1"/>
</dbReference>
<dbReference type="InterPro" id="IPR007630">
    <property type="entry name" value="RNA_pol_sigma70_r4"/>
</dbReference>
<dbReference type="SUPFAM" id="SSF88659">
    <property type="entry name" value="Sigma3 and sigma4 domains of RNA polymerase sigma factors"/>
    <property type="match status" value="1"/>
</dbReference>
<feature type="domain" description="RNA polymerase sigma-70 region 4" evidence="1">
    <location>
        <begin position="27"/>
        <end position="68"/>
    </location>
</feature>
<evidence type="ECO:0000313" key="2">
    <source>
        <dbReference type="EMBL" id="KFL30032.1"/>
    </source>
</evidence>
<dbReference type="InterPro" id="IPR013324">
    <property type="entry name" value="RNA_pol_sigma_r3/r4-like"/>
</dbReference>
<proteinExistence type="predicted"/>
<dbReference type="InterPro" id="IPR036388">
    <property type="entry name" value="WH-like_DNA-bd_sf"/>
</dbReference>
<protein>
    <recommendedName>
        <fullName evidence="1">RNA polymerase sigma-70 region 4 domain-containing protein</fullName>
    </recommendedName>
</protein>
<dbReference type="GO" id="GO:0006352">
    <property type="term" value="P:DNA-templated transcription initiation"/>
    <property type="evidence" value="ECO:0007669"/>
    <property type="project" value="InterPro"/>
</dbReference>
<dbReference type="PRINTS" id="PR00046">
    <property type="entry name" value="SIGMA70FCT"/>
</dbReference>
<dbReference type="AlphaFoldDB" id="A0A087LZH9"/>
<comment type="caution">
    <text evidence="2">The sequence shown here is derived from an EMBL/GenBank/DDBJ whole genome shotgun (WGS) entry which is preliminary data.</text>
</comment>
<dbReference type="GO" id="GO:0003700">
    <property type="term" value="F:DNA-binding transcription factor activity"/>
    <property type="evidence" value="ECO:0007669"/>
    <property type="project" value="InterPro"/>
</dbReference>
<dbReference type="STRING" id="46914.JP75_18270"/>
<dbReference type="InterPro" id="IPR000943">
    <property type="entry name" value="RNA_pol_sigma70"/>
</dbReference>
<dbReference type="Proteomes" id="UP000028981">
    <property type="component" value="Unassembled WGS sequence"/>
</dbReference>
<reference evidence="2 3" key="1">
    <citation type="submission" date="2014-08" db="EMBL/GenBank/DDBJ databases">
        <authorList>
            <person name="Hassan Y.I."/>
            <person name="Lepp D."/>
            <person name="Zhou T."/>
        </authorList>
    </citation>
    <scope>NUCLEOTIDE SEQUENCE [LARGE SCALE GENOMIC DNA]</scope>
    <source>
        <strain evidence="2 3">IFO13584</strain>
    </source>
</reference>
<dbReference type="EMBL" id="JQGC01000017">
    <property type="protein sequence ID" value="KFL30032.1"/>
    <property type="molecule type" value="Genomic_DNA"/>
</dbReference>